<comment type="caution">
    <text evidence="2">The sequence shown here is derived from an EMBL/GenBank/DDBJ whole genome shotgun (WGS) entry which is preliminary data.</text>
</comment>
<keyword evidence="1" id="KW-0472">Membrane</keyword>
<dbReference type="Proteomes" id="UP000078302">
    <property type="component" value="Unassembled WGS sequence"/>
</dbReference>
<evidence type="ECO:0000313" key="3">
    <source>
        <dbReference type="Proteomes" id="UP000078302"/>
    </source>
</evidence>
<sequence length="260" mass="29218">MRLLPIPISEHREAILIVESSAALLEILTKTPAGIDYFYMPPAPQWVPDVALKKAYQNNELFLSIVGLNNVSSKVLQSLRIKLPFKPIYEPSFDIHGTVESINATYDADKSEIAIQQLDPGEKIYVAIFLSGREAEHFTEPKVIVSDRLLSRSMRAIGFMRRRPREFLLMAAALLALVAAVFFALFLAYNNSQLNPKVRAVDQAMQGYVGCVPTAYSQSKVNDALLAQSMFGEKFLLSINHVKTREQLFKKKYVVICKAH</sequence>
<keyword evidence="3" id="KW-1185">Reference proteome</keyword>
<accession>A0A179B8C0</accession>
<proteinExistence type="predicted"/>
<keyword evidence="1" id="KW-0812">Transmembrane</keyword>
<evidence type="ECO:0000313" key="2">
    <source>
        <dbReference type="EMBL" id="OAP87371.1"/>
    </source>
</evidence>
<reference evidence="2 3" key="1">
    <citation type="submission" date="2016-04" db="EMBL/GenBank/DDBJ databases">
        <title>Acidithiobacillus ferrooxidans genome sequencing and assembly.</title>
        <authorList>
            <person name="Zhou Z."/>
        </authorList>
    </citation>
    <scope>NUCLEOTIDE SEQUENCE [LARGE SCALE GENOMIC DNA]</scope>
    <source>
        <strain evidence="2 3">BY0502</strain>
    </source>
</reference>
<feature type="transmembrane region" description="Helical" evidence="1">
    <location>
        <begin position="167"/>
        <end position="189"/>
    </location>
</feature>
<evidence type="ECO:0000256" key="1">
    <source>
        <dbReference type="SAM" id="Phobius"/>
    </source>
</evidence>
<keyword evidence="1" id="KW-1133">Transmembrane helix</keyword>
<organism evidence="2 3">
    <name type="scientific">Acidithiobacillus ferrooxidans</name>
    <name type="common">Thiobacillus ferrooxidans</name>
    <dbReference type="NCBI Taxonomy" id="920"/>
    <lineage>
        <taxon>Bacteria</taxon>
        <taxon>Pseudomonadati</taxon>
        <taxon>Pseudomonadota</taxon>
        <taxon>Acidithiobacillia</taxon>
        <taxon>Acidithiobacillales</taxon>
        <taxon>Acidithiobacillaceae</taxon>
        <taxon>Acidithiobacillus</taxon>
    </lineage>
</organism>
<dbReference type="AlphaFoldDB" id="A0A179B8C0"/>
<dbReference type="EMBL" id="LVXZ01000262">
    <property type="protein sequence ID" value="OAP87371.1"/>
    <property type="molecule type" value="Genomic_DNA"/>
</dbReference>
<protein>
    <submittedName>
        <fullName evidence="2">Uncharacterized protein</fullName>
    </submittedName>
</protein>
<name>A0A179B8C0_ACIFR</name>
<gene>
    <name evidence="2" type="ORF">A4H96_14445</name>
</gene>